<feature type="chain" id="PRO_5047168493" description="Carboxylesterase type B domain-containing protein" evidence="3">
    <location>
        <begin position="18"/>
        <end position="703"/>
    </location>
</feature>
<accession>A0ABR3G6T9</accession>
<dbReference type="EMBL" id="JBBBZM010000223">
    <property type="protein sequence ID" value="KAL0631671.1"/>
    <property type="molecule type" value="Genomic_DNA"/>
</dbReference>
<dbReference type="SUPFAM" id="SSF53474">
    <property type="entry name" value="alpha/beta-Hydrolases"/>
    <property type="match status" value="1"/>
</dbReference>
<dbReference type="PANTHER" id="PTHR11559">
    <property type="entry name" value="CARBOXYLESTERASE"/>
    <property type="match status" value="1"/>
</dbReference>
<evidence type="ECO:0000256" key="3">
    <source>
        <dbReference type="SAM" id="SignalP"/>
    </source>
</evidence>
<dbReference type="PROSITE" id="PS00122">
    <property type="entry name" value="CARBOXYLESTERASE_B_1"/>
    <property type="match status" value="1"/>
</dbReference>
<gene>
    <name evidence="5" type="ORF">Q9L58_009463</name>
</gene>
<dbReference type="InterPro" id="IPR019826">
    <property type="entry name" value="Carboxylesterase_B_AS"/>
</dbReference>
<evidence type="ECO:0000313" key="5">
    <source>
        <dbReference type="EMBL" id="KAL0631671.1"/>
    </source>
</evidence>
<protein>
    <recommendedName>
        <fullName evidence="4">Carboxylesterase type B domain-containing protein</fullName>
    </recommendedName>
</protein>
<dbReference type="Proteomes" id="UP001447188">
    <property type="component" value="Unassembled WGS sequence"/>
</dbReference>
<comment type="similarity">
    <text evidence="1">Belongs to the type-B carboxylesterase/lipase family.</text>
</comment>
<evidence type="ECO:0000256" key="2">
    <source>
        <dbReference type="ARBA" id="ARBA00022801"/>
    </source>
</evidence>
<sequence length="703" mass="76829">MQFNIIVAALLPLLATAYENPLVNLGYVSLQGKYDGAYNISYFRKIPFAAPPVGENRFRRPQPVGEFGGIYNTDVPYDMCPQRTVNGSEDCLYLTLYSRPWTAGSPKKPVMVFFYGGGFIQGAAGMALPPSTYPVLNVSQSTNYIAIYPNYRTNAFGLLPGKKIKESPTSDLNPGLLDQQAALQWVNKYISYFGGDPKNVTIWGQSAGGGSVVAQVIANGGKTSPKLFTNAIASSPFWPRNYRYDSPEAEEVYNTLANLTGCATAVDSLRCLKTVDVQKIRDANQIINAMHTYTTSSYTWAPVIDDDFLRESLSDATAKGRVNSDYAIGMYNRFEGSTFVSSALNADSSTGVSGTNALNSTDSGFRFWLTGFLPKLKPEHYDQVEVLYPRATTNGATVYTTQQDRAGYIYRDVVLSCPAYWISVASKKVGYVGEYTISPAKHASDVGYWNTVNSLQTTQRFLYEGYAGAYASFIQTGSPNTHKLTNDSVVAWPAVGTGSQWVIASTGFTDGSLAALGNRVTGNTAKRDLNIEIIDFGSDLHSHSLPAKTNKLFECPTGWKFFCFYNEEGNESLCECYKMISPAEECSPGTNKYCNDYIKTECSCSYAKQPDCQPIFDFTCVASTSPGSTWTCTCAGKVWGKGGCPSGFNSHCGSKACACKKVTKFLSDYTPRPKGFASSRVLISVQAEKEYRISDSIVSELKN</sequence>
<keyword evidence="6" id="KW-1185">Reference proteome</keyword>
<comment type="caution">
    <text evidence="5">The sequence shown here is derived from an EMBL/GenBank/DDBJ whole genome shotgun (WGS) entry which is preliminary data.</text>
</comment>
<name>A0ABR3G6T9_9PEZI</name>
<evidence type="ECO:0000259" key="4">
    <source>
        <dbReference type="Pfam" id="PF00135"/>
    </source>
</evidence>
<feature type="signal peptide" evidence="3">
    <location>
        <begin position="1"/>
        <end position="17"/>
    </location>
</feature>
<dbReference type="InterPro" id="IPR029058">
    <property type="entry name" value="AB_hydrolase_fold"/>
</dbReference>
<dbReference type="InterPro" id="IPR002018">
    <property type="entry name" value="CarbesteraseB"/>
</dbReference>
<organism evidence="5 6">
    <name type="scientific">Discina gigas</name>
    <dbReference type="NCBI Taxonomy" id="1032678"/>
    <lineage>
        <taxon>Eukaryota</taxon>
        <taxon>Fungi</taxon>
        <taxon>Dikarya</taxon>
        <taxon>Ascomycota</taxon>
        <taxon>Pezizomycotina</taxon>
        <taxon>Pezizomycetes</taxon>
        <taxon>Pezizales</taxon>
        <taxon>Discinaceae</taxon>
        <taxon>Discina</taxon>
    </lineage>
</organism>
<dbReference type="Gene3D" id="3.40.50.1820">
    <property type="entry name" value="alpha/beta hydrolase"/>
    <property type="match status" value="1"/>
</dbReference>
<keyword evidence="2" id="KW-0378">Hydrolase</keyword>
<dbReference type="InterPro" id="IPR050309">
    <property type="entry name" value="Type-B_Carboxylest/Lipase"/>
</dbReference>
<feature type="domain" description="Carboxylesterase type B" evidence="4">
    <location>
        <begin position="21"/>
        <end position="499"/>
    </location>
</feature>
<proteinExistence type="inferred from homology"/>
<evidence type="ECO:0000313" key="6">
    <source>
        <dbReference type="Proteomes" id="UP001447188"/>
    </source>
</evidence>
<keyword evidence="3" id="KW-0732">Signal</keyword>
<dbReference type="Pfam" id="PF00135">
    <property type="entry name" value="COesterase"/>
    <property type="match status" value="1"/>
</dbReference>
<evidence type="ECO:0000256" key="1">
    <source>
        <dbReference type="ARBA" id="ARBA00005964"/>
    </source>
</evidence>
<reference evidence="5 6" key="1">
    <citation type="submission" date="2024-02" db="EMBL/GenBank/DDBJ databases">
        <title>Discinaceae phylogenomics.</title>
        <authorList>
            <person name="Dirks A.C."/>
            <person name="James T.Y."/>
        </authorList>
    </citation>
    <scope>NUCLEOTIDE SEQUENCE [LARGE SCALE GENOMIC DNA]</scope>
    <source>
        <strain evidence="5 6">ACD0624</strain>
    </source>
</reference>